<organism evidence="1">
    <name type="scientific">viral metagenome</name>
    <dbReference type="NCBI Taxonomy" id="1070528"/>
    <lineage>
        <taxon>unclassified sequences</taxon>
        <taxon>metagenomes</taxon>
        <taxon>organismal metagenomes</taxon>
    </lineage>
</organism>
<sequence>MESLLQSIRMLENLLKEKLSAREGKEIYAELLMLQAELKKEYVSYDTRPLNEVFQ</sequence>
<reference evidence="1" key="1">
    <citation type="journal article" date="2020" name="Nature">
        <title>Giant virus diversity and host interactions through global metagenomics.</title>
        <authorList>
            <person name="Schulz F."/>
            <person name="Roux S."/>
            <person name="Paez-Espino D."/>
            <person name="Jungbluth S."/>
            <person name="Walsh D.A."/>
            <person name="Denef V.J."/>
            <person name="McMahon K.D."/>
            <person name="Konstantinidis K.T."/>
            <person name="Eloe-Fadrosh E.A."/>
            <person name="Kyrpides N.C."/>
            <person name="Woyke T."/>
        </authorList>
    </citation>
    <scope>NUCLEOTIDE SEQUENCE</scope>
    <source>
        <strain evidence="1">GVMAG-S-1101182-85</strain>
    </source>
</reference>
<dbReference type="AlphaFoldDB" id="A0A6C0KAQ7"/>
<protein>
    <submittedName>
        <fullName evidence="1">Uncharacterized protein</fullName>
    </submittedName>
</protein>
<proteinExistence type="predicted"/>
<evidence type="ECO:0000313" key="1">
    <source>
        <dbReference type="EMBL" id="QHU14166.1"/>
    </source>
</evidence>
<name>A0A6C0KAQ7_9ZZZZ</name>
<dbReference type="EMBL" id="MN740832">
    <property type="protein sequence ID" value="QHU14166.1"/>
    <property type="molecule type" value="Genomic_DNA"/>
</dbReference>
<accession>A0A6C0KAQ7</accession>